<organism evidence="2 3">
    <name type="scientific">Corynebacterium aurimucosum (strain ATCC 700975 / DSM 44827 / CIP 107346 / CN-1)</name>
    <name type="common">Corynebacterium nigricans</name>
    <dbReference type="NCBI Taxonomy" id="548476"/>
    <lineage>
        <taxon>Bacteria</taxon>
        <taxon>Bacillati</taxon>
        <taxon>Actinomycetota</taxon>
        <taxon>Actinomycetes</taxon>
        <taxon>Mycobacteriales</taxon>
        <taxon>Corynebacteriaceae</taxon>
        <taxon>Corynebacterium</taxon>
    </lineage>
</organism>
<gene>
    <name evidence="2" type="ordered locus">cauri_1660</name>
</gene>
<reference evidence="2 3" key="1">
    <citation type="journal article" date="2010" name="BMC Genomics">
        <title>Complete genome sequence and lifestyle of black-pigmented Corynebacterium aurimucosum ATCC 700975 (formerly C. nigricans CN-1) isolated from a vaginal swab of a woman with spontaneous abortion.</title>
        <authorList>
            <person name="Trost E."/>
            <person name="Gotker S."/>
            <person name="Schneider J."/>
            <person name="Schneiker-Bekel S."/>
            <person name="Szczepanowski R."/>
            <person name="Tilker A."/>
            <person name="Viehoever P."/>
            <person name="Arnold W."/>
            <person name="Bekel T."/>
            <person name="Blom J."/>
            <person name="Gartemann K.H."/>
            <person name="Linke B."/>
            <person name="Goesmann A."/>
            <person name="Puhler A."/>
            <person name="Shukla S.K."/>
            <person name="Tauch A."/>
        </authorList>
    </citation>
    <scope>NUCLEOTIDE SEQUENCE [LARGE SCALE GENOMIC DNA]</scope>
    <source>
        <strain evidence="3">ATCC 700975 / DSM 44827 / CIP 107346 / CN-1</strain>
    </source>
</reference>
<keyword evidence="1" id="KW-1133">Transmembrane helix</keyword>
<dbReference type="eggNOG" id="COG0762">
    <property type="taxonomic scope" value="Bacteria"/>
</dbReference>
<dbReference type="Proteomes" id="UP000002077">
    <property type="component" value="Chromosome"/>
</dbReference>
<feature type="transmembrane region" description="Helical" evidence="1">
    <location>
        <begin position="98"/>
        <end position="123"/>
    </location>
</feature>
<keyword evidence="1" id="KW-0812">Transmembrane</keyword>
<dbReference type="KEGG" id="car:cauri_1660"/>
<dbReference type="HOGENOM" id="CLU_136788_5_0_11"/>
<evidence type="ECO:0000313" key="3">
    <source>
        <dbReference type="Proteomes" id="UP000002077"/>
    </source>
</evidence>
<dbReference type="AlphaFoldDB" id="C3PHE9"/>
<sequence>MPFLFAEGEPSGRGVPSAGVVRIGSGVVNALGSILLVAVSLYSWILLARIVIEMIQSFSRQFNPPRWFMMVAEVLFVVTDPPVKALRKVIPPLQLGGIALDVSIIVLFLLLSILSQLIGWLFFGANGLAM</sequence>
<dbReference type="GO" id="GO:0016020">
    <property type="term" value="C:membrane"/>
    <property type="evidence" value="ECO:0007669"/>
    <property type="project" value="InterPro"/>
</dbReference>
<keyword evidence="1" id="KW-0472">Membrane</keyword>
<evidence type="ECO:0000256" key="1">
    <source>
        <dbReference type="SAM" id="Phobius"/>
    </source>
</evidence>
<dbReference type="EMBL" id="CP001601">
    <property type="protein sequence ID" value="ACP33253.1"/>
    <property type="molecule type" value="Genomic_DNA"/>
</dbReference>
<dbReference type="Pfam" id="PF02325">
    <property type="entry name" value="CCB3_YggT"/>
    <property type="match status" value="1"/>
</dbReference>
<keyword evidence="3" id="KW-1185">Reference proteome</keyword>
<dbReference type="InterPro" id="IPR003425">
    <property type="entry name" value="CCB3/YggT"/>
</dbReference>
<evidence type="ECO:0000313" key="2">
    <source>
        <dbReference type="EMBL" id="ACP33253.1"/>
    </source>
</evidence>
<feature type="transmembrane region" description="Helical" evidence="1">
    <location>
        <begin position="20"/>
        <end position="47"/>
    </location>
</feature>
<accession>C3PHE9</accession>
<name>C3PHE9_CORA7</name>
<proteinExistence type="predicted"/>
<dbReference type="STRING" id="548476.cauri_1660"/>
<protein>
    <submittedName>
        <fullName evidence="2">Putative membrane protein</fullName>
    </submittedName>
</protein>